<evidence type="ECO:0000256" key="7">
    <source>
        <dbReference type="ARBA" id="ARBA00022723"/>
    </source>
</evidence>
<evidence type="ECO:0000256" key="8">
    <source>
        <dbReference type="ARBA" id="ARBA00022771"/>
    </source>
</evidence>
<evidence type="ECO:0000256" key="10">
    <source>
        <dbReference type="ARBA" id="ARBA00023242"/>
    </source>
</evidence>
<dbReference type="OrthoDB" id="422362at2759"/>
<organism evidence="14 15">
    <name type="scientific">Olea europaea subsp. europaea</name>
    <dbReference type="NCBI Taxonomy" id="158383"/>
    <lineage>
        <taxon>Eukaryota</taxon>
        <taxon>Viridiplantae</taxon>
        <taxon>Streptophyta</taxon>
        <taxon>Embryophyta</taxon>
        <taxon>Tracheophyta</taxon>
        <taxon>Spermatophyta</taxon>
        <taxon>Magnoliopsida</taxon>
        <taxon>eudicotyledons</taxon>
        <taxon>Gunneridae</taxon>
        <taxon>Pentapetalae</taxon>
        <taxon>asterids</taxon>
        <taxon>lamiids</taxon>
        <taxon>Lamiales</taxon>
        <taxon>Oleaceae</taxon>
        <taxon>Oleeae</taxon>
        <taxon>Olea</taxon>
    </lineage>
</organism>
<feature type="domain" description="AWS" evidence="12">
    <location>
        <begin position="135"/>
        <end position="179"/>
    </location>
</feature>
<evidence type="ECO:0000259" key="12">
    <source>
        <dbReference type="PROSITE" id="PS51215"/>
    </source>
</evidence>
<dbReference type="Gene3D" id="2.170.270.10">
    <property type="entry name" value="SET domain"/>
    <property type="match status" value="2"/>
</dbReference>
<name>A0A8S0QIY5_OLEEU</name>
<keyword evidence="4" id="KW-0489">Methyltransferase</keyword>
<keyword evidence="11" id="KW-1133">Transmembrane helix</keyword>
<keyword evidence="7" id="KW-0479">Metal-binding</keyword>
<dbReference type="PANTHER" id="PTHR22884">
    <property type="entry name" value="SET DOMAIN PROTEINS"/>
    <property type="match status" value="1"/>
</dbReference>
<proteinExistence type="predicted"/>
<keyword evidence="8" id="KW-0863">Zinc-finger</keyword>
<dbReference type="AlphaFoldDB" id="A0A8S0QIY5"/>
<dbReference type="Proteomes" id="UP000594638">
    <property type="component" value="Unassembled WGS sequence"/>
</dbReference>
<dbReference type="PROSITE" id="PS51578">
    <property type="entry name" value="SAM_MT43_SET2_2"/>
    <property type="match status" value="1"/>
</dbReference>
<dbReference type="GO" id="GO:0032259">
    <property type="term" value="P:methylation"/>
    <property type="evidence" value="ECO:0007669"/>
    <property type="project" value="UniProtKB-KW"/>
</dbReference>
<keyword evidence="6" id="KW-0949">S-adenosyl-L-methionine</keyword>
<dbReference type="InterPro" id="IPR013083">
    <property type="entry name" value="Znf_RING/FYVE/PHD"/>
</dbReference>
<comment type="subcellular location">
    <subcellularLocation>
        <location evidence="2">Chromosome</location>
    </subcellularLocation>
    <subcellularLocation>
        <location evidence="1">Nucleus</location>
    </subcellularLocation>
</comment>
<evidence type="ECO:0000313" key="14">
    <source>
        <dbReference type="EMBL" id="CAA2967340.1"/>
    </source>
</evidence>
<dbReference type="Gene3D" id="3.30.40.10">
    <property type="entry name" value="Zinc/RING finger domain, C3HC4 (zinc finger)"/>
    <property type="match status" value="1"/>
</dbReference>
<keyword evidence="11" id="KW-0812">Transmembrane</keyword>
<sequence>MVQCLVCQYAIYGEAILCSVCGCQASFHLKCAKDEHGFSSLKQFKCPQHACFLCKRENRLWRCRHPTDWLLSKHEVPATRIEEIFSCLPLPYNDEEFKTDINWKDLTENKLEPPPYEQIKRNFYLIKRKRSKVDADTGCASCSSTECSEACMCRVQYISCSKGCRCKGKCQNRPFNTEKKIQIVKVKLMRFSFSIISFVLFYNSHLFLLYGTLSLYSLMLDDVNFFFVLKRQVDGEIRVGVFAATSIQVGEPLTYDYRFEQFGPEVECLCGVEIVKAISGIKRRLFQAGGIKGRSI</sequence>
<evidence type="ECO:0000256" key="11">
    <source>
        <dbReference type="SAM" id="Phobius"/>
    </source>
</evidence>
<gene>
    <name evidence="14" type="ORF">OLEA9_A045884</name>
</gene>
<dbReference type="InterPro" id="IPR034732">
    <property type="entry name" value="EPHD"/>
</dbReference>
<protein>
    <submittedName>
        <fullName evidence="14">Histone-lysine N-methyltransferase ASHR3</fullName>
    </submittedName>
</protein>
<dbReference type="InterPro" id="IPR025787">
    <property type="entry name" value="Hist-Lys_N-MeTrfase_SET2_plant"/>
</dbReference>
<evidence type="ECO:0000256" key="6">
    <source>
        <dbReference type="ARBA" id="ARBA00022691"/>
    </source>
</evidence>
<keyword evidence="3" id="KW-0158">Chromosome</keyword>
<keyword evidence="15" id="KW-1185">Reference proteome</keyword>
<keyword evidence="11" id="KW-0472">Membrane</keyword>
<evidence type="ECO:0000313" key="15">
    <source>
        <dbReference type="Proteomes" id="UP000594638"/>
    </source>
</evidence>
<dbReference type="SUPFAM" id="SSF82199">
    <property type="entry name" value="SET domain"/>
    <property type="match status" value="1"/>
</dbReference>
<dbReference type="PROSITE" id="PS51215">
    <property type="entry name" value="AWS"/>
    <property type="match status" value="1"/>
</dbReference>
<evidence type="ECO:0000256" key="4">
    <source>
        <dbReference type="ARBA" id="ARBA00022603"/>
    </source>
</evidence>
<evidence type="ECO:0000256" key="2">
    <source>
        <dbReference type="ARBA" id="ARBA00004286"/>
    </source>
</evidence>
<dbReference type="PROSITE" id="PS51805">
    <property type="entry name" value="EPHD"/>
    <property type="match status" value="1"/>
</dbReference>
<accession>A0A8S0QIY5</accession>
<comment type="caution">
    <text evidence="14">The sequence shown here is derived from an EMBL/GenBank/DDBJ whole genome shotgun (WGS) entry which is preliminary data.</text>
</comment>
<dbReference type="InterPro" id="IPR046341">
    <property type="entry name" value="SET_dom_sf"/>
</dbReference>
<keyword evidence="9" id="KW-0862">Zinc</keyword>
<dbReference type="InterPro" id="IPR006560">
    <property type="entry name" value="AWS_dom"/>
</dbReference>
<keyword evidence="5" id="KW-0808">Transferase</keyword>
<evidence type="ECO:0000256" key="1">
    <source>
        <dbReference type="ARBA" id="ARBA00004123"/>
    </source>
</evidence>
<dbReference type="EMBL" id="CACTIH010001881">
    <property type="protein sequence ID" value="CAA2967340.1"/>
    <property type="molecule type" value="Genomic_DNA"/>
</dbReference>
<dbReference type="GO" id="GO:0005694">
    <property type="term" value="C:chromosome"/>
    <property type="evidence" value="ECO:0007669"/>
    <property type="project" value="UniProtKB-SubCell"/>
</dbReference>
<evidence type="ECO:0000256" key="5">
    <source>
        <dbReference type="ARBA" id="ARBA00022679"/>
    </source>
</evidence>
<dbReference type="GO" id="GO:0042054">
    <property type="term" value="F:histone methyltransferase activity"/>
    <property type="evidence" value="ECO:0007669"/>
    <property type="project" value="InterPro"/>
</dbReference>
<keyword evidence="10" id="KW-0539">Nucleus</keyword>
<reference evidence="14 15" key="1">
    <citation type="submission" date="2019-12" db="EMBL/GenBank/DDBJ databases">
        <authorList>
            <person name="Alioto T."/>
            <person name="Alioto T."/>
            <person name="Gomez Garrido J."/>
        </authorList>
    </citation>
    <scope>NUCLEOTIDE SEQUENCE [LARGE SCALE GENOMIC DNA]</scope>
</reference>
<dbReference type="InterPro" id="IPR050777">
    <property type="entry name" value="SET2_Histone-Lys_MeTrsfase"/>
</dbReference>
<feature type="domain" description="PHD-type" evidence="13">
    <location>
        <begin position="1"/>
        <end position="50"/>
    </location>
</feature>
<dbReference type="Gramene" id="OE9A045884T1">
    <property type="protein sequence ID" value="OE9A045884C1"/>
    <property type="gene ID" value="OE9A045884"/>
</dbReference>
<evidence type="ECO:0000256" key="3">
    <source>
        <dbReference type="ARBA" id="ARBA00022454"/>
    </source>
</evidence>
<feature type="transmembrane region" description="Helical" evidence="11">
    <location>
        <begin position="188"/>
        <end position="210"/>
    </location>
</feature>
<evidence type="ECO:0000259" key="13">
    <source>
        <dbReference type="PROSITE" id="PS51805"/>
    </source>
</evidence>
<dbReference type="GO" id="GO:0005634">
    <property type="term" value="C:nucleus"/>
    <property type="evidence" value="ECO:0007669"/>
    <property type="project" value="UniProtKB-SubCell"/>
</dbReference>
<dbReference type="GO" id="GO:0008270">
    <property type="term" value="F:zinc ion binding"/>
    <property type="evidence" value="ECO:0007669"/>
    <property type="project" value="UniProtKB-KW"/>
</dbReference>
<evidence type="ECO:0000256" key="9">
    <source>
        <dbReference type="ARBA" id="ARBA00022833"/>
    </source>
</evidence>